<dbReference type="GO" id="GO:0016020">
    <property type="term" value="C:membrane"/>
    <property type="evidence" value="ECO:0007669"/>
    <property type="project" value="UniProtKB-SubCell"/>
</dbReference>
<evidence type="ECO:0000256" key="4">
    <source>
        <dbReference type="ARBA" id="ARBA00023136"/>
    </source>
</evidence>
<dbReference type="Pfam" id="PF00001">
    <property type="entry name" value="7tm_1"/>
    <property type="match status" value="1"/>
</dbReference>
<name>A0A8S3Q9I6_MYTED</name>
<dbReference type="GO" id="GO:0008378">
    <property type="term" value="F:galactosyltransferase activity"/>
    <property type="evidence" value="ECO:0007669"/>
    <property type="project" value="TreeGrafter"/>
</dbReference>
<keyword evidence="5 7" id="KW-0808">Transferase</keyword>
<keyword evidence="5 7" id="KW-0328">Glycosyltransferase</keyword>
<evidence type="ECO:0000313" key="7">
    <source>
        <dbReference type="EMBL" id="CAG2192701.1"/>
    </source>
</evidence>
<comment type="caution">
    <text evidence="7">The sequence shown here is derived from an EMBL/GenBank/DDBJ whole genome shotgun (WGS) entry which is preliminary data.</text>
</comment>
<evidence type="ECO:0000313" key="8">
    <source>
        <dbReference type="Proteomes" id="UP000683360"/>
    </source>
</evidence>
<keyword evidence="5" id="KW-0735">Signal-anchor</keyword>
<dbReference type="Proteomes" id="UP000683360">
    <property type="component" value="Unassembled WGS sequence"/>
</dbReference>
<dbReference type="GO" id="GO:0005794">
    <property type="term" value="C:Golgi apparatus"/>
    <property type="evidence" value="ECO:0007669"/>
    <property type="project" value="TreeGrafter"/>
</dbReference>
<evidence type="ECO:0000256" key="3">
    <source>
        <dbReference type="ARBA" id="ARBA00022989"/>
    </source>
</evidence>
<evidence type="ECO:0000256" key="1">
    <source>
        <dbReference type="ARBA" id="ARBA00004370"/>
    </source>
</evidence>
<feature type="domain" description="Galactosyltransferase N-terminal" evidence="6">
    <location>
        <begin position="185"/>
        <end position="292"/>
    </location>
</feature>
<dbReference type="PANTHER" id="PTHR19300:SF57">
    <property type="entry name" value="BETA-1,4-N-ACETYLGALACTOSAMINYLTRANSFERASE"/>
    <property type="match status" value="1"/>
</dbReference>
<feature type="transmembrane region" description="Helical" evidence="5">
    <location>
        <begin position="62"/>
        <end position="92"/>
    </location>
</feature>
<keyword evidence="4 5" id="KW-0472">Membrane</keyword>
<protein>
    <recommendedName>
        <fullName evidence="5">Beta-1,4-galactosyltransferase</fullName>
        <ecNumber evidence="5">2.4.1.-</ecNumber>
    </recommendedName>
</protein>
<dbReference type="AlphaFoldDB" id="A0A8S3Q9I6"/>
<reference evidence="7" key="1">
    <citation type="submission" date="2021-03" db="EMBL/GenBank/DDBJ databases">
        <authorList>
            <person name="Bekaert M."/>
        </authorList>
    </citation>
    <scope>NUCLEOTIDE SEQUENCE</scope>
</reference>
<dbReference type="SUPFAM" id="SSF53448">
    <property type="entry name" value="Nucleotide-diphospho-sugar transferases"/>
    <property type="match status" value="1"/>
</dbReference>
<dbReference type="InterPro" id="IPR000276">
    <property type="entry name" value="GPCR_Rhodpsn"/>
</dbReference>
<gene>
    <name evidence="7" type="ORF">MEDL_7847</name>
</gene>
<dbReference type="SUPFAM" id="SSF81321">
    <property type="entry name" value="Family A G protein-coupled receptor-like"/>
    <property type="match status" value="1"/>
</dbReference>
<keyword evidence="8" id="KW-1185">Reference proteome</keyword>
<accession>A0A8S3Q9I6</accession>
<dbReference type="InterPro" id="IPR003859">
    <property type="entry name" value="Galactosyl_T"/>
</dbReference>
<evidence type="ECO:0000256" key="5">
    <source>
        <dbReference type="RuleBase" id="RU368121"/>
    </source>
</evidence>
<comment type="subcellular location">
    <subcellularLocation>
        <location evidence="1">Membrane</location>
    </subcellularLocation>
</comment>
<dbReference type="GO" id="GO:0005975">
    <property type="term" value="P:carbohydrate metabolic process"/>
    <property type="evidence" value="ECO:0007669"/>
    <property type="project" value="InterPro"/>
</dbReference>
<dbReference type="EMBL" id="CAJPWZ010000436">
    <property type="protein sequence ID" value="CAG2192701.1"/>
    <property type="molecule type" value="Genomic_DNA"/>
</dbReference>
<comment type="pathway">
    <text evidence="5">Protein modification; protein glycosylation.</text>
</comment>
<dbReference type="Gene3D" id="1.20.1070.10">
    <property type="entry name" value="Rhodopsin 7-helix transmembrane proteins"/>
    <property type="match status" value="1"/>
</dbReference>
<keyword evidence="3 5" id="KW-1133">Transmembrane helix</keyword>
<dbReference type="Pfam" id="PF13733">
    <property type="entry name" value="Glyco_transf_7N"/>
    <property type="match status" value="1"/>
</dbReference>
<keyword evidence="2 5" id="KW-0812">Transmembrane</keyword>
<dbReference type="PANTHER" id="PTHR19300">
    <property type="entry name" value="BETA-1,4-GALACTOSYLTRANSFERASE"/>
    <property type="match status" value="1"/>
</dbReference>
<dbReference type="GO" id="GO:0004930">
    <property type="term" value="F:G protein-coupled receptor activity"/>
    <property type="evidence" value="ECO:0007669"/>
    <property type="project" value="InterPro"/>
</dbReference>
<comment type="caution">
    <text evidence="5">Lacks conserved residue(s) required for the propagation of feature annotation.</text>
</comment>
<feature type="transmembrane region" description="Helical" evidence="5">
    <location>
        <begin position="115"/>
        <end position="140"/>
    </location>
</feature>
<keyword evidence="5" id="KW-0325">Glycoprotein</keyword>
<evidence type="ECO:0000256" key="2">
    <source>
        <dbReference type="ARBA" id="ARBA00022692"/>
    </source>
</evidence>
<sequence>MANLELHKSKRREMFVAVGVIFACSIGLHIPRFLVAGFRRGVFNKYKCEIAAKSESLLKYSFIYYSSITAIFVFSASCIMLITSIFIIWSLIRGRNIQSTNSENLQNIRKRSSKLIAVVTLTFIVTELPRICMFGIMQFYSEKDSSSSQLLVDPATQFVISVYEVLKSKDGYESLNRSVYNLKLLQSTYNIIDQGHYRPVTCIPRQKVAILIPYRDRDKGLLTLLNNVLPRIHRQQIEFGIYVVEQIGGELFNKGVLFNAAFKYAMTEYTYDCVVLHDVDIISEDDRNFFTCGYHSRHLAVKVEQFNYTLTVAHGLKIERPLANGSTCASVHYSRPHKHDKKGKLLDSRKNRNKRLFKHILISLNTTKLRKDFVTRSRFKDYDSLPPVASWNGNTEMCYWALKLSNEKNDQSVEDLVQKSVNVPSHRRICIP</sequence>
<dbReference type="InterPro" id="IPR029044">
    <property type="entry name" value="Nucleotide-diphossugar_trans"/>
</dbReference>
<evidence type="ECO:0000259" key="6">
    <source>
        <dbReference type="Pfam" id="PF13733"/>
    </source>
</evidence>
<organism evidence="7 8">
    <name type="scientific">Mytilus edulis</name>
    <name type="common">Blue mussel</name>
    <dbReference type="NCBI Taxonomy" id="6550"/>
    <lineage>
        <taxon>Eukaryota</taxon>
        <taxon>Metazoa</taxon>
        <taxon>Spiralia</taxon>
        <taxon>Lophotrochozoa</taxon>
        <taxon>Mollusca</taxon>
        <taxon>Bivalvia</taxon>
        <taxon>Autobranchia</taxon>
        <taxon>Pteriomorphia</taxon>
        <taxon>Mytilida</taxon>
        <taxon>Mytiloidea</taxon>
        <taxon>Mytilidae</taxon>
        <taxon>Mytilinae</taxon>
        <taxon>Mytilus</taxon>
    </lineage>
</organism>
<dbReference type="InterPro" id="IPR027995">
    <property type="entry name" value="Galactosyl_T_N"/>
</dbReference>
<dbReference type="PRINTS" id="PR02050">
    <property type="entry name" value="B14GALTRFASE"/>
</dbReference>
<proteinExistence type="inferred from homology"/>
<dbReference type="EC" id="2.4.1.-" evidence="5"/>
<dbReference type="OrthoDB" id="10016069at2759"/>
<dbReference type="Gene3D" id="3.90.550.10">
    <property type="entry name" value="Spore Coat Polysaccharide Biosynthesis Protein SpsA, Chain A"/>
    <property type="match status" value="1"/>
</dbReference>
<comment type="similarity">
    <text evidence="5">Belongs to the glycosyltransferase 7 family.</text>
</comment>
<feature type="transmembrane region" description="Helical" evidence="5">
    <location>
        <begin position="12"/>
        <end position="30"/>
    </location>
</feature>
<comment type="function">
    <text evidence="5">Catalyses the transfer of galactose onto proteins or lipids.</text>
</comment>